<dbReference type="Proteomes" id="UP000054560">
    <property type="component" value="Unassembled WGS sequence"/>
</dbReference>
<keyword evidence="2" id="KW-1133">Transmembrane helix</keyword>
<feature type="region of interest" description="Disordered" evidence="1">
    <location>
        <begin position="1"/>
        <end position="61"/>
    </location>
</feature>
<name>A0A0L0F533_9EUKA</name>
<keyword evidence="2" id="KW-0812">Transmembrane</keyword>
<reference evidence="3 4" key="1">
    <citation type="submission" date="2011-02" db="EMBL/GenBank/DDBJ databases">
        <title>The Genome Sequence of Sphaeroforma arctica JP610.</title>
        <authorList>
            <consortium name="The Broad Institute Genome Sequencing Platform"/>
            <person name="Russ C."/>
            <person name="Cuomo C."/>
            <person name="Young S.K."/>
            <person name="Zeng Q."/>
            <person name="Gargeya S."/>
            <person name="Alvarado L."/>
            <person name="Berlin A."/>
            <person name="Chapman S.B."/>
            <person name="Chen Z."/>
            <person name="Freedman E."/>
            <person name="Gellesch M."/>
            <person name="Goldberg J."/>
            <person name="Griggs A."/>
            <person name="Gujja S."/>
            <person name="Heilman E."/>
            <person name="Heiman D."/>
            <person name="Howarth C."/>
            <person name="Mehta T."/>
            <person name="Neiman D."/>
            <person name="Pearson M."/>
            <person name="Roberts A."/>
            <person name="Saif S."/>
            <person name="Shea T."/>
            <person name="Shenoy N."/>
            <person name="Sisk P."/>
            <person name="Stolte C."/>
            <person name="Sykes S."/>
            <person name="White J."/>
            <person name="Yandava C."/>
            <person name="Burger G."/>
            <person name="Gray M.W."/>
            <person name="Holland P.W.H."/>
            <person name="King N."/>
            <person name="Lang F.B.F."/>
            <person name="Roger A.J."/>
            <person name="Ruiz-Trillo I."/>
            <person name="Haas B."/>
            <person name="Nusbaum C."/>
            <person name="Birren B."/>
        </authorList>
    </citation>
    <scope>NUCLEOTIDE SEQUENCE [LARGE SCALE GENOMIC DNA]</scope>
    <source>
        <strain evidence="3 4">JP610</strain>
    </source>
</reference>
<dbReference type="AlphaFoldDB" id="A0A0L0F533"/>
<evidence type="ECO:0000313" key="3">
    <source>
        <dbReference type="EMBL" id="KNC71691.1"/>
    </source>
</evidence>
<evidence type="ECO:0000313" key="4">
    <source>
        <dbReference type="Proteomes" id="UP000054560"/>
    </source>
</evidence>
<dbReference type="RefSeq" id="XP_014145593.1">
    <property type="nucleotide sequence ID" value="XM_014290118.1"/>
</dbReference>
<sequence>MPQNDALGADNSMSQTQKSNENMSSGHLSAVSHFFSRRRSANKSSKKKYADPEVVRQKEESTRLAKRTQMVSLVWGLLGYMLCIVCFGPVFGKILYLYEHRTPAVEDVALNLQVRLQTLSGYNNTELTSRFAENVSRIFVNSTLTANETIAETKRALVGLAT</sequence>
<protein>
    <submittedName>
        <fullName evidence="3">Uncharacterized protein</fullName>
    </submittedName>
</protein>
<keyword evidence="4" id="KW-1185">Reference proteome</keyword>
<feature type="transmembrane region" description="Helical" evidence="2">
    <location>
        <begin position="73"/>
        <end position="98"/>
    </location>
</feature>
<dbReference type="EMBL" id="KQ248288">
    <property type="protein sequence ID" value="KNC71691.1"/>
    <property type="molecule type" value="Genomic_DNA"/>
</dbReference>
<keyword evidence="2" id="KW-0472">Membrane</keyword>
<evidence type="ECO:0000256" key="1">
    <source>
        <dbReference type="SAM" id="MobiDB-lite"/>
    </source>
</evidence>
<proteinExistence type="predicted"/>
<feature type="compositionally biased region" description="Basic and acidic residues" evidence="1">
    <location>
        <begin position="48"/>
        <end position="61"/>
    </location>
</feature>
<feature type="compositionally biased region" description="Polar residues" evidence="1">
    <location>
        <begin position="11"/>
        <end position="27"/>
    </location>
</feature>
<accession>A0A0L0F533</accession>
<gene>
    <name evidence="3" type="ORF">SARC_15769</name>
</gene>
<feature type="compositionally biased region" description="Basic residues" evidence="1">
    <location>
        <begin position="35"/>
        <end position="47"/>
    </location>
</feature>
<evidence type="ECO:0000256" key="2">
    <source>
        <dbReference type="SAM" id="Phobius"/>
    </source>
</evidence>
<feature type="non-terminal residue" evidence="3">
    <location>
        <position position="162"/>
    </location>
</feature>
<organism evidence="3 4">
    <name type="scientific">Sphaeroforma arctica JP610</name>
    <dbReference type="NCBI Taxonomy" id="667725"/>
    <lineage>
        <taxon>Eukaryota</taxon>
        <taxon>Ichthyosporea</taxon>
        <taxon>Ichthyophonida</taxon>
        <taxon>Sphaeroforma</taxon>
    </lineage>
</organism>
<dbReference type="GeneID" id="25916273"/>